<feature type="non-terminal residue" evidence="7">
    <location>
        <position position="1"/>
    </location>
</feature>
<dbReference type="GO" id="GO:0051287">
    <property type="term" value="F:NAD binding"/>
    <property type="evidence" value="ECO:0007669"/>
    <property type="project" value="InterPro"/>
</dbReference>
<reference evidence="7" key="1">
    <citation type="submission" date="2020-05" db="EMBL/GenBank/DDBJ databases">
        <title>Phylogenomic resolution of chytrid fungi.</title>
        <authorList>
            <person name="Stajich J.E."/>
            <person name="Amses K."/>
            <person name="Simmons R."/>
            <person name="Seto K."/>
            <person name="Myers J."/>
            <person name="Bonds A."/>
            <person name="Quandt C.A."/>
            <person name="Barry K."/>
            <person name="Liu P."/>
            <person name="Grigoriev I."/>
            <person name="Longcore J.E."/>
            <person name="James T.Y."/>
        </authorList>
    </citation>
    <scope>NUCLEOTIDE SEQUENCE</scope>
    <source>
        <strain evidence="7">JEL0476</strain>
    </source>
</reference>
<proteinExistence type="inferred from homology"/>
<dbReference type="InterPro" id="IPR006139">
    <property type="entry name" value="D-isomer_2_OHA_DH_cat_dom"/>
</dbReference>
<dbReference type="Pfam" id="PF02826">
    <property type="entry name" value="2-Hacid_dh_C"/>
    <property type="match status" value="1"/>
</dbReference>
<dbReference type="EMBL" id="JADGJW010000713">
    <property type="protein sequence ID" value="KAJ3213413.1"/>
    <property type="molecule type" value="Genomic_DNA"/>
</dbReference>
<gene>
    <name evidence="7" type="ORF">HK099_007403</name>
</gene>
<dbReference type="InterPro" id="IPR036291">
    <property type="entry name" value="NAD(P)-bd_dom_sf"/>
</dbReference>
<comment type="caution">
    <text evidence="7">The sequence shown here is derived from an EMBL/GenBank/DDBJ whole genome shotgun (WGS) entry which is preliminary data.</text>
</comment>
<feature type="domain" description="D-isomer specific 2-hydroxyacid dehydrogenase catalytic" evidence="5">
    <location>
        <begin position="33"/>
        <end position="339"/>
    </location>
</feature>
<comment type="similarity">
    <text evidence="1 4">Belongs to the D-isomer specific 2-hydroxyacid dehydrogenase family.</text>
</comment>
<keyword evidence="3" id="KW-0520">NAD</keyword>
<sequence>MIHNHQYQKTGIFEKVKKDTICLEMVENKKLLLLDPITLSAEKSLELAGFKIDRNYDFLTEPQLLKKVSEYHVVVVANERNEIYLTDEVLRSAHKLLAIGVFSRFSNQIDYKTAQSMGIPIFKAPYQHQHSIAELVKLKKIFLTEDIHSGFWRKVSDGCHEVRGKVLGLVGYGQIGSQLGVMAEALSMRVIFYDDVSLMPIGRAEEKSLNEVLSTSDFVTVNVSDRKDNIKFIGRNELNLMKKGSYILNASFSEAIDLVALAEALESKHLNGAALDSFSDDIVNGTWPNDIIARLAKQDNVILTPQIGALTTDAAERISNEVSHSLIRYLHDGSTVGSINFPTIVTWPLKDGTRRILNIHRNVRGVLKEIDSILSSYNVGKQVLDTHDGYGYLIADIATDSVTTEIVSQLALL</sequence>
<evidence type="ECO:0008006" key="9">
    <source>
        <dbReference type="Google" id="ProtNLM"/>
    </source>
</evidence>
<evidence type="ECO:0000256" key="3">
    <source>
        <dbReference type="ARBA" id="ARBA00023027"/>
    </source>
</evidence>
<name>A0AAD5TYR7_9FUNG</name>
<keyword evidence="8" id="KW-1185">Reference proteome</keyword>
<feature type="domain" description="D-isomer specific 2-hydroxyacid dehydrogenase NAD-binding" evidence="6">
    <location>
        <begin position="145"/>
        <end position="308"/>
    </location>
</feature>
<accession>A0AAD5TYR7</accession>
<dbReference type="Gene3D" id="3.40.50.720">
    <property type="entry name" value="NAD(P)-binding Rossmann-like Domain"/>
    <property type="match status" value="2"/>
</dbReference>
<keyword evidence="2 4" id="KW-0560">Oxidoreductase</keyword>
<evidence type="ECO:0000259" key="5">
    <source>
        <dbReference type="Pfam" id="PF00389"/>
    </source>
</evidence>
<protein>
    <recommendedName>
        <fullName evidence="9">Phosphoglycerate dehydrogenase</fullName>
    </recommendedName>
</protein>
<dbReference type="Pfam" id="PF00389">
    <property type="entry name" value="2-Hacid_dh"/>
    <property type="match status" value="1"/>
</dbReference>
<evidence type="ECO:0000313" key="8">
    <source>
        <dbReference type="Proteomes" id="UP001211065"/>
    </source>
</evidence>
<dbReference type="Proteomes" id="UP001211065">
    <property type="component" value="Unassembled WGS sequence"/>
</dbReference>
<dbReference type="PANTHER" id="PTHR42789:SF1">
    <property type="entry name" value="D-ISOMER SPECIFIC 2-HYDROXYACID DEHYDROGENASE FAMILY PROTEIN (AFU_ORTHOLOGUE AFUA_6G10090)"/>
    <property type="match status" value="1"/>
</dbReference>
<evidence type="ECO:0000256" key="4">
    <source>
        <dbReference type="RuleBase" id="RU003719"/>
    </source>
</evidence>
<evidence type="ECO:0000256" key="2">
    <source>
        <dbReference type="ARBA" id="ARBA00023002"/>
    </source>
</evidence>
<evidence type="ECO:0000256" key="1">
    <source>
        <dbReference type="ARBA" id="ARBA00005854"/>
    </source>
</evidence>
<dbReference type="GO" id="GO:0016616">
    <property type="term" value="F:oxidoreductase activity, acting on the CH-OH group of donors, NAD or NADP as acceptor"/>
    <property type="evidence" value="ECO:0007669"/>
    <property type="project" value="InterPro"/>
</dbReference>
<dbReference type="InterPro" id="IPR050857">
    <property type="entry name" value="D-2-hydroxyacid_DH"/>
</dbReference>
<dbReference type="SUPFAM" id="SSF51735">
    <property type="entry name" value="NAD(P)-binding Rossmann-fold domains"/>
    <property type="match status" value="1"/>
</dbReference>
<evidence type="ECO:0000313" key="7">
    <source>
        <dbReference type="EMBL" id="KAJ3213413.1"/>
    </source>
</evidence>
<dbReference type="Gene3D" id="3.30.70.260">
    <property type="match status" value="1"/>
</dbReference>
<dbReference type="PANTHER" id="PTHR42789">
    <property type="entry name" value="D-ISOMER SPECIFIC 2-HYDROXYACID DEHYDROGENASE FAMILY PROTEIN (AFU_ORTHOLOGUE AFUA_6G10090)"/>
    <property type="match status" value="1"/>
</dbReference>
<evidence type="ECO:0000259" key="6">
    <source>
        <dbReference type="Pfam" id="PF02826"/>
    </source>
</evidence>
<dbReference type="InterPro" id="IPR006140">
    <property type="entry name" value="D-isomer_DH_NAD-bd"/>
</dbReference>
<organism evidence="7 8">
    <name type="scientific">Clydaea vesicula</name>
    <dbReference type="NCBI Taxonomy" id="447962"/>
    <lineage>
        <taxon>Eukaryota</taxon>
        <taxon>Fungi</taxon>
        <taxon>Fungi incertae sedis</taxon>
        <taxon>Chytridiomycota</taxon>
        <taxon>Chytridiomycota incertae sedis</taxon>
        <taxon>Chytridiomycetes</taxon>
        <taxon>Lobulomycetales</taxon>
        <taxon>Lobulomycetaceae</taxon>
        <taxon>Clydaea</taxon>
    </lineage>
</organism>
<dbReference type="AlphaFoldDB" id="A0AAD5TYR7"/>
<dbReference type="SUPFAM" id="SSF52283">
    <property type="entry name" value="Formate/glycerate dehydrogenase catalytic domain-like"/>
    <property type="match status" value="1"/>
</dbReference>